<feature type="compositionally biased region" description="Polar residues" evidence="1">
    <location>
        <begin position="32"/>
        <end position="44"/>
    </location>
</feature>
<evidence type="ECO:0000256" key="1">
    <source>
        <dbReference type="SAM" id="MobiDB-lite"/>
    </source>
</evidence>
<dbReference type="InParanoid" id="A0A1X7VT47"/>
<protein>
    <submittedName>
        <fullName evidence="2">Uncharacterized protein</fullName>
    </submittedName>
</protein>
<feature type="compositionally biased region" description="Gly residues" evidence="1">
    <location>
        <begin position="17"/>
        <end position="31"/>
    </location>
</feature>
<sequence>NRYGSIERDEFCAFGIGHVGNGDPPNGGGNGSENETPTQGTNNECEGRLMETHLMIAVMEQERIVVEEEPLH</sequence>
<organism evidence="2">
    <name type="scientific">Amphimedon queenslandica</name>
    <name type="common">Sponge</name>
    <dbReference type="NCBI Taxonomy" id="400682"/>
    <lineage>
        <taxon>Eukaryota</taxon>
        <taxon>Metazoa</taxon>
        <taxon>Porifera</taxon>
        <taxon>Demospongiae</taxon>
        <taxon>Heteroscleromorpha</taxon>
        <taxon>Haplosclerida</taxon>
        <taxon>Niphatidae</taxon>
        <taxon>Amphimedon</taxon>
    </lineage>
</organism>
<dbReference type="EnsemblMetazoa" id="Aqu2.1.43049_001">
    <property type="protein sequence ID" value="Aqu2.1.43049_001"/>
    <property type="gene ID" value="Aqu2.1.43049"/>
</dbReference>
<feature type="region of interest" description="Disordered" evidence="1">
    <location>
        <begin position="16"/>
        <end position="44"/>
    </location>
</feature>
<name>A0A1X7VT47_AMPQE</name>
<proteinExistence type="predicted"/>
<accession>A0A1X7VT47</accession>
<dbReference type="AlphaFoldDB" id="A0A1X7VT47"/>
<evidence type="ECO:0000313" key="2">
    <source>
        <dbReference type="EnsemblMetazoa" id="Aqu2.1.43049_001"/>
    </source>
</evidence>
<reference evidence="2" key="1">
    <citation type="submission" date="2017-05" db="UniProtKB">
        <authorList>
            <consortium name="EnsemblMetazoa"/>
        </authorList>
    </citation>
    <scope>IDENTIFICATION</scope>
</reference>